<dbReference type="RefSeq" id="WP_057791337.1">
    <property type="nucleotide sequence ID" value="NZ_CP013926.1"/>
</dbReference>
<evidence type="ECO:0000259" key="1">
    <source>
        <dbReference type="Pfam" id="PF13649"/>
    </source>
</evidence>
<name>A0ABN4LN33_9ALTE</name>
<dbReference type="InterPro" id="IPR029063">
    <property type="entry name" value="SAM-dependent_MTases_sf"/>
</dbReference>
<gene>
    <name evidence="2" type="ORF">AVL57_12455</name>
</gene>
<sequence>MDSAIAYEKNAKDFMQARSNCGYKVVRQWADSLESGAEVLEVACGSGFPVSKELVESGLKLWAIDSSKTLTNEFAKNFPDVQVKCERFQDSDFFNKTYNAVIAIGLIFLLTENEQGQLLSKVSEVLEPGGKFLFTAPTEIGNWRDLNTGITCTSLGQEKYQELLANSRLKIISTFVDEGKNNYYETERLA</sequence>
<feature type="domain" description="Methyltransferase" evidence="1">
    <location>
        <begin position="39"/>
        <end position="130"/>
    </location>
</feature>
<dbReference type="Proteomes" id="UP000056750">
    <property type="component" value="Chromosome"/>
</dbReference>
<dbReference type="CDD" id="cd02440">
    <property type="entry name" value="AdoMet_MTases"/>
    <property type="match status" value="1"/>
</dbReference>
<dbReference type="Gene3D" id="3.40.50.150">
    <property type="entry name" value="Vaccinia Virus protein VP39"/>
    <property type="match status" value="1"/>
</dbReference>
<protein>
    <recommendedName>
        <fullName evidence="1">Methyltransferase domain-containing protein</fullName>
    </recommendedName>
</protein>
<evidence type="ECO:0000313" key="2">
    <source>
        <dbReference type="EMBL" id="AMJ74699.1"/>
    </source>
</evidence>
<evidence type="ECO:0000313" key="3">
    <source>
        <dbReference type="Proteomes" id="UP000056750"/>
    </source>
</evidence>
<proteinExistence type="predicted"/>
<reference evidence="2 3" key="1">
    <citation type="submission" date="2015-12" db="EMBL/GenBank/DDBJ databases">
        <title>Intraspecies pangenome expansion in the marine bacterium Alteromonas.</title>
        <authorList>
            <person name="Lopez-Perez M."/>
            <person name="Rodriguez-Valera F."/>
        </authorList>
    </citation>
    <scope>NUCLEOTIDE SEQUENCE [LARGE SCALE GENOMIC DNA]</scope>
    <source>
        <strain evidence="2 3">LMG 21861</strain>
    </source>
</reference>
<dbReference type="SUPFAM" id="SSF53335">
    <property type="entry name" value="S-adenosyl-L-methionine-dependent methyltransferases"/>
    <property type="match status" value="1"/>
</dbReference>
<dbReference type="EMBL" id="CP013926">
    <property type="protein sequence ID" value="AMJ74699.1"/>
    <property type="molecule type" value="Genomic_DNA"/>
</dbReference>
<keyword evidence="3" id="KW-1185">Reference proteome</keyword>
<dbReference type="Pfam" id="PF13649">
    <property type="entry name" value="Methyltransf_25"/>
    <property type="match status" value="1"/>
</dbReference>
<organism evidence="2 3">
    <name type="scientific">Alteromonas stellipolaris</name>
    <dbReference type="NCBI Taxonomy" id="233316"/>
    <lineage>
        <taxon>Bacteria</taxon>
        <taxon>Pseudomonadati</taxon>
        <taxon>Pseudomonadota</taxon>
        <taxon>Gammaproteobacteria</taxon>
        <taxon>Alteromonadales</taxon>
        <taxon>Alteromonadaceae</taxon>
        <taxon>Alteromonas/Salinimonas group</taxon>
        <taxon>Alteromonas</taxon>
    </lineage>
</organism>
<dbReference type="InterPro" id="IPR041698">
    <property type="entry name" value="Methyltransf_25"/>
</dbReference>
<accession>A0ABN4LN33</accession>